<evidence type="ECO:0000256" key="18">
    <source>
        <dbReference type="SAM" id="SignalP"/>
    </source>
</evidence>
<keyword evidence="8" id="KW-0812">Transmembrane</keyword>
<dbReference type="EMBL" id="CM000881">
    <property type="protein sequence ID" value="KQK06748.1"/>
    <property type="molecule type" value="Genomic_DNA"/>
</dbReference>
<dbReference type="CDD" id="cd06899">
    <property type="entry name" value="lectin_legume_LecRK_Arcelin_ConA"/>
    <property type="match status" value="1"/>
</dbReference>
<evidence type="ECO:0000259" key="19">
    <source>
        <dbReference type="PROSITE" id="PS50011"/>
    </source>
</evidence>
<evidence type="ECO:0000256" key="17">
    <source>
        <dbReference type="ARBA" id="ARBA00023180"/>
    </source>
</evidence>
<keyword evidence="15" id="KW-0472">Membrane</keyword>
<evidence type="ECO:0000256" key="6">
    <source>
        <dbReference type="ARBA" id="ARBA00022527"/>
    </source>
</evidence>
<evidence type="ECO:0000256" key="16">
    <source>
        <dbReference type="ARBA" id="ARBA00023170"/>
    </source>
</evidence>
<dbReference type="InterPro" id="IPR050528">
    <property type="entry name" value="L-type_Lectin-RKs"/>
</dbReference>
<keyword evidence="5" id="KW-1003">Cell membrane</keyword>
<keyword evidence="13" id="KW-0067">ATP-binding</keyword>
<dbReference type="Gene3D" id="2.60.120.200">
    <property type="match status" value="1"/>
</dbReference>
<evidence type="ECO:0000256" key="7">
    <source>
        <dbReference type="ARBA" id="ARBA00022679"/>
    </source>
</evidence>
<evidence type="ECO:0000256" key="11">
    <source>
        <dbReference type="ARBA" id="ARBA00022741"/>
    </source>
</evidence>
<dbReference type="InterPro" id="IPR011009">
    <property type="entry name" value="Kinase-like_dom_sf"/>
</dbReference>
<dbReference type="InterPro" id="IPR000719">
    <property type="entry name" value="Prot_kinase_dom"/>
</dbReference>
<dbReference type="GO" id="GO:0005524">
    <property type="term" value="F:ATP binding"/>
    <property type="evidence" value="ECO:0007669"/>
    <property type="project" value="UniProtKB-KW"/>
</dbReference>
<dbReference type="SUPFAM" id="SSF56112">
    <property type="entry name" value="Protein kinase-like (PK-like)"/>
    <property type="match status" value="1"/>
</dbReference>
<dbReference type="InterPro" id="IPR001220">
    <property type="entry name" value="Legume_lectin_dom"/>
</dbReference>
<reference evidence="21" key="3">
    <citation type="submission" date="2018-08" db="UniProtKB">
        <authorList>
            <consortium name="EnsemblPlants"/>
        </authorList>
    </citation>
    <scope>IDENTIFICATION</scope>
    <source>
        <strain evidence="21">cv. Bd21</strain>
    </source>
</reference>
<comment type="subcellular location">
    <subcellularLocation>
        <location evidence="1">Cell membrane</location>
        <topology evidence="1">Single-pass type I membrane protein</topology>
    </subcellularLocation>
</comment>
<name>A0A0Q3J220_BRADI</name>
<dbReference type="Pfam" id="PF00139">
    <property type="entry name" value="Lectin_legB"/>
    <property type="match status" value="1"/>
</dbReference>
<feature type="chain" id="PRO_5033238292" description="non-specific serine/threonine protein kinase" evidence="18">
    <location>
        <begin position="27"/>
        <end position="582"/>
    </location>
</feature>
<comment type="similarity">
    <text evidence="2">In the N-terminal section; belongs to the leguminous lectin family.</text>
</comment>
<evidence type="ECO:0000256" key="13">
    <source>
        <dbReference type="ARBA" id="ARBA00022840"/>
    </source>
</evidence>
<keyword evidence="22" id="KW-1185">Reference proteome</keyword>
<dbReference type="AlphaFoldDB" id="A0A0Q3J220"/>
<dbReference type="GO" id="GO:0042742">
    <property type="term" value="P:defense response to bacterium"/>
    <property type="evidence" value="ECO:0000318"/>
    <property type="project" value="GO_Central"/>
</dbReference>
<dbReference type="PROSITE" id="PS00108">
    <property type="entry name" value="PROTEIN_KINASE_ST"/>
    <property type="match status" value="1"/>
</dbReference>
<keyword evidence="10" id="KW-0430">Lectin</keyword>
<dbReference type="GO" id="GO:0005886">
    <property type="term" value="C:plasma membrane"/>
    <property type="evidence" value="ECO:0000318"/>
    <property type="project" value="GO_Central"/>
</dbReference>
<dbReference type="Gene3D" id="3.30.200.20">
    <property type="entry name" value="Phosphorylase Kinase, domain 1"/>
    <property type="match status" value="1"/>
</dbReference>
<protein>
    <recommendedName>
        <fullName evidence="4">non-specific serine/threonine protein kinase</fullName>
        <ecNumber evidence="4">2.7.11.1</ecNumber>
    </recommendedName>
</protein>
<keyword evidence="17" id="KW-0325">Glycoprotein</keyword>
<feature type="domain" description="Protein kinase" evidence="19">
    <location>
        <begin position="312"/>
        <end position="582"/>
    </location>
</feature>
<dbReference type="OrthoDB" id="543442at2759"/>
<dbReference type="SUPFAM" id="SSF49899">
    <property type="entry name" value="Concanavalin A-like lectins/glucanases"/>
    <property type="match status" value="1"/>
</dbReference>
<evidence type="ECO:0000256" key="12">
    <source>
        <dbReference type="ARBA" id="ARBA00022777"/>
    </source>
</evidence>
<keyword evidence="9 18" id="KW-0732">Signal</keyword>
<dbReference type="InterPro" id="IPR008271">
    <property type="entry name" value="Ser/Thr_kinase_AS"/>
</dbReference>
<evidence type="ECO:0000313" key="20">
    <source>
        <dbReference type="EMBL" id="KQK06748.1"/>
    </source>
</evidence>
<keyword evidence="11" id="KW-0547">Nucleotide-binding</keyword>
<dbReference type="InParanoid" id="A0A0Q3J220"/>
<dbReference type="FunFam" id="1.10.510.10:FF:000240">
    <property type="entry name" value="Lectin-domain containing receptor kinase A4.3"/>
    <property type="match status" value="1"/>
</dbReference>
<evidence type="ECO:0000256" key="5">
    <source>
        <dbReference type="ARBA" id="ARBA00022475"/>
    </source>
</evidence>
<dbReference type="Proteomes" id="UP000008810">
    <property type="component" value="Chromosome 2"/>
</dbReference>
<comment type="similarity">
    <text evidence="3">In the C-terminal section; belongs to the protein kinase superfamily. Ser/Thr protein kinase family.</text>
</comment>
<evidence type="ECO:0000313" key="22">
    <source>
        <dbReference type="Proteomes" id="UP000008810"/>
    </source>
</evidence>
<sequence length="582" mass="64302">MDMPEMKPIYLFLVFLTLSVAPPSIAHRQFSCSGFSNTNLTLDGAASVTPNGLLELTNGTAGGMGHALYPTPLCFRNLSDGAALSFSVSFVFAIVSTYKDLSGNGLTLFIAPSKNSSAAAMPMQYLGNQTNHIFAVELDTWQNLEFQDMNGNHIGIDINSLQSIQSHDAGFYKNGTFQSLSLDEQEVMQVWVDYHRDRMQIDATMAPLGMAKPAAPTVSAKYNLSTVLTDVAYMGFSAAQGRLHTKHYVLGWSFGINTPAPAINVLEILLPVATALLILSVAALVFMLVRRHFRYAELCDDWEDLYRATQGFDNRNLLGVGGFGRVYRGELPRCKSKEFIAEIVSIGHLQNPNLVQLLGYCRRNGELLLVYEYIPKQSLDKYLHGGEADCYSTLSWDPRFRIIKAIASTLIYLHEEWEKVVVHQDIKASNVLLDDELNGRLGDFGLARLYDHGVEQEGTTRVVGTIGYIAPELARTGKATPLTDVFAFRVFILEVTCGLYHVGKAHLALKLGLLCSHPFANARPSMRQVIQYQDGYTEPPELIPEYRSFRALALMQNEGLDSYIMSYPSSTIGTVSSVSGGR</sequence>
<keyword evidence="6" id="KW-0723">Serine/threonine-protein kinase</keyword>
<evidence type="ECO:0000313" key="21">
    <source>
        <dbReference type="EnsemblPlants" id="KQK06748"/>
    </source>
</evidence>
<evidence type="ECO:0000256" key="4">
    <source>
        <dbReference type="ARBA" id="ARBA00012513"/>
    </source>
</evidence>
<dbReference type="GO" id="GO:0002229">
    <property type="term" value="P:defense response to oomycetes"/>
    <property type="evidence" value="ECO:0000318"/>
    <property type="project" value="GO_Central"/>
</dbReference>
<reference evidence="20 21" key="1">
    <citation type="journal article" date="2010" name="Nature">
        <title>Genome sequencing and analysis of the model grass Brachypodium distachyon.</title>
        <authorList>
            <consortium name="International Brachypodium Initiative"/>
        </authorList>
    </citation>
    <scope>NUCLEOTIDE SEQUENCE [LARGE SCALE GENOMIC DNA]</scope>
    <source>
        <strain evidence="20 21">Bd21</strain>
    </source>
</reference>
<evidence type="ECO:0000256" key="14">
    <source>
        <dbReference type="ARBA" id="ARBA00022989"/>
    </source>
</evidence>
<accession>A0A0Q3J220</accession>
<evidence type="ECO:0000256" key="3">
    <source>
        <dbReference type="ARBA" id="ARBA00010217"/>
    </source>
</evidence>
<evidence type="ECO:0000256" key="10">
    <source>
        <dbReference type="ARBA" id="ARBA00022734"/>
    </source>
</evidence>
<keyword evidence="7" id="KW-0808">Transferase</keyword>
<dbReference type="FunFam" id="2.60.120.200:FF:000051">
    <property type="entry name" value="L-type lectin-domain containing receptor kinase V.9"/>
    <property type="match status" value="1"/>
</dbReference>
<dbReference type="EnsemblPlants" id="KQK06748">
    <property type="protein sequence ID" value="KQK06748"/>
    <property type="gene ID" value="BRADI_2g28161v3"/>
</dbReference>
<dbReference type="EC" id="2.7.11.1" evidence="4"/>
<feature type="signal peptide" evidence="18">
    <location>
        <begin position="1"/>
        <end position="26"/>
    </location>
</feature>
<keyword evidence="16" id="KW-0675">Receptor</keyword>
<dbReference type="SMART" id="SM00220">
    <property type="entry name" value="S_TKc"/>
    <property type="match status" value="1"/>
</dbReference>
<reference evidence="20" key="2">
    <citation type="submission" date="2017-06" db="EMBL/GenBank/DDBJ databases">
        <title>WGS assembly of Brachypodium distachyon.</title>
        <authorList>
            <consortium name="The International Brachypodium Initiative"/>
            <person name="Lucas S."/>
            <person name="Harmon-Smith M."/>
            <person name="Lail K."/>
            <person name="Tice H."/>
            <person name="Grimwood J."/>
            <person name="Bruce D."/>
            <person name="Barry K."/>
            <person name="Shu S."/>
            <person name="Lindquist E."/>
            <person name="Wang M."/>
            <person name="Pitluck S."/>
            <person name="Vogel J.P."/>
            <person name="Garvin D.F."/>
            <person name="Mockler T.C."/>
            <person name="Schmutz J."/>
            <person name="Rokhsar D."/>
            <person name="Bevan M.W."/>
        </authorList>
    </citation>
    <scope>NUCLEOTIDE SEQUENCE</scope>
    <source>
        <strain evidence="20">Bd21</strain>
    </source>
</reference>
<evidence type="ECO:0000256" key="1">
    <source>
        <dbReference type="ARBA" id="ARBA00004251"/>
    </source>
</evidence>
<evidence type="ECO:0000256" key="8">
    <source>
        <dbReference type="ARBA" id="ARBA00022692"/>
    </source>
</evidence>
<evidence type="ECO:0000256" key="9">
    <source>
        <dbReference type="ARBA" id="ARBA00022729"/>
    </source>
</evidence>
<keyword evidence="12" id="KW-0418">Kinase</keyword>
<evidence type="ECO:0000256" key="15">
    <source>
        <dbReference type="ARBA" id="ARBA00023136"/>
    </source>
</evidence>
<keyword evidence="14" id="KW-1133">Transmembrane helix</keyword>
<dbReference type="InterPro" id="IPR013320">
    <property type="entry name" value="ConA-like_dom_sf"/>
</dbReference>
<evidence type="ECO:0000256" key="2">
    <source>
        <dbReference type="ARBA" id="ARBA00008536"/>
    </source>
</evidence>
<organism evidence="20">
    <name type="scientific">Brachypodium distachyon</name>
    <name type="common">Purple false brome</name>
    <name type="synonym">Trachynia distachya</name>
    <dbReference type="NCBI Taxonomy" id="15368"/>
    <lineage>
        <taxon>Eukaryota</taxon>
        <taxon>Viridiplantae</taxon>
        <taxon>Streptophyta</taxon>
        <taxon>Embryophyta</taxon>
        <taxon>Tracheophyta</taxon>
        <taxon>Spermatophyta</taxon>
        <taxon>Magnoliopsida</taxon>
        <taxon>Liliopsida</taxon>
        <taxon>Poales</taxon>
        <taxon>Poaceae</taxon>
        <taxon>BOP clade</taxon>
        <taxon>Pooideae</taxon>
        <taxon>Stipodae</taxon>
        <taxon>Brachypodieae</taxon>
        <taxon>Brachypodium</taxon>
    </lineage>
</organism>
<dbReference type="GO" id="GO:0030246">
    <property type="term" value="F:carbohydrate binding"/>
    <property type="evidence" value="ECO:0007669"/>
    <property type="project" value="UniProtKB-KW"/>
</dbReference>
<gene>
    <name evidence="20" type="ORF">BRADI_2g28161v3</name>
</gene>
<dbReference type="Gramene" id="KQK06748">
    <property type="protein sequence ID" value="KQK06748"/>
    <property type="gene ID" value="BRADI_2g28161v3"/>
</dbReference>
<dbReference type="PANTHER" id="PTHR27007">
    <property type="match status" value="1"/>
</dbReference>
<proteinExistence type="inferred from homology"/>
<dbReference type="Gene3D" id="1.10.510.10">
    <property type="entry name" value="Transferase(Phosphotransferase) domain 1"/>
    <property type="match status" value="1"/>
</dbReference>
<dbReference type="Pfam" id="PF00069">
    <property type="entry name" value="Pkinase"/>
    <property type="match status" value="1"/>
</dbReference>
<dbReference type="GO" id="GO:0004675">
    <property type="term" value="F:transmembrane receptor protein serine/threonine kinase activity"/>
    <property type="evidence" value="ECO:0000318"/>
    <property type="project" value="GO_Central"/>
</dbReference>
<dbReference type="PROSITE" id="PS50011">
    <property type="entry name" value="PROTEIN_KINASE_DOM"/>
    <property type="match status" value="1"/>
</dbReference>